<dbReference type="InterPro" id="IPR006342">
    <property type="entry name" value="FkbM_mtfrase"/>
</dbReference>
<reference evidence="2" key="1">
    <citation type="journal article" date="2014" name="Int. J. Syst. Evol. Microbiol.">
        <title>Complete genome sequence of Corynebacterium casei LMG S-19264T (=DSM 44701T), isolated from a smear-ripened cheese.</title>
        <authorList>
            <consortium name="US DOE Joint Genome Institute (JGI-PGF)"/>
            <person name="Walter F."/>
            <person name="Albersmeier A."/>
            <person name="Kalinowski J."/>
            <person name="Ruckert C."/>
        </authorList>
    </citation>
    <scope>NUCLEOTIDE SEQUENCE</scope>
    <source>
        <strain evidence="2">KCTC 12870</strain>
    </source>
</reference>
<dbReference type="RefSeq" id="WP_189511493.1">
    <property type="nucleotide sequence ID" value="NZ_BMXG01000002.1"/>
</dbReference>
<dbReference type="EMBL" id="BMXG01000002">
    <property type="protein sequence ID" value="GHB92677.1"/>
    <property type="molecule type" value="Genomic_DNA"/>
</dbReference>
<dbReference type="GO" id="GO:0008171">
    <property type="term" value="F:O-methyltransferase activity"/>
    <property type="evidence" value="ECO:0007669"/>
    <property type="project" value="TreeGrafter"/>
</dbReference>
<evidence type="ECO:0000259" key="1">
    <source>
        <dbReference type="Pfam" id="PF05050"/>
    </source>
</evidence>
<evidence type="ECO:0000313" key="2">
    <source>
        <dbReference type="EMBL" id="GHB92677.1"/>
    </source>
</evidence>
<dbReference type="NCBIfam" id="TIGR01444">
    <property type="entry name" value="fkbM_fam"/>
    <property type="match status" value="1"/>
</dbReference>
<reference evidence="2" key="2">
    <citation type="submission" date="2020-09" db="EMBL/GenBank/DDBJ databases">
        <authorList>
            <person name="Sun Q."/>
            <person name="Kim S."/>
        </authorList>
    </citation>
    <scope>NUCLEOTIDE SEQUENCE</scope>
    <source>
        <strain evidence="2">KCTC 12870</strain>
    </source>
</reference>
<dbReference type="PANTHER" id="PTHR36973:SF4">
    <property type="entry name" value="NODULATION PROTEIN"/>
    <property type="match status" value="1"/>
</dbReference>
<dbReference type="PANTHER" id="PTHR36973">
    <property type="entry name" value="SLL1456 PROTEIN-RELATED"/>
    <property type="match status" value="1"/>
</dbReference>
<name>A0A8J3DDC0_9BACT</name>
<evidence type="ECO:0000313" key="3">
    <source>
        <dbReference type="Proteomes" id="UP000642829"/>
    </source>
</evidence>
<organism evidence="2 3">
    <name type="scientific">Cerasicoccus arenae</name>
    <dbReference type="NCBI Taxonomy" id="424488"/>
    <lineage>
        <taxon>Bacteria</taxon>
        <taxon>Pseudomonadati</taxon>
        <taxon>Verrucomicrobiota</taxon>
        <taxon>Opitutia</taxon>
        <taxon>Puniceicoccales</taxon>
        <taxon>Cerasicoccaceae</taxon>
        <taxon>Cerasicoccus</taxon>
    </lineage>
</organism>
<protein>
    <submittedName>
        <fullName evidence="2">Nodulation protein noeI-methyltransferase</fullName>
    </submittedName>
</protein>
<dbReference type="InterPro" id="IPR053188">
    <property type="entry name" value="FkbM_Methyltransferase"/>
</dbReference>
<accession>A0A8J3DDC0</accession>
<dbReference type="Pfam" id="PF05050">
    <property type="entry name" value="Methyltransf_21"/>
    <property type="match status" value="1"/>
</dbReference>
<dbReference type="InterPro" id="IPR029063">
    <property type="entry name" value="SAM-dependent_MTases_sf"/>
</dbReference>
<comment type="caution">
    <text evidence="2">The sequence shown here is derived from an EMBL/GenBank/DDBJ whole genome shotgun (WGS) entry which is preliminary data.</text>
</comment>
<sequence length="266" mass="29964">MGTLKKFTDPILRAINGVPFVNRKLGTLASHYLAIHQAPNYDSDINGERWLLETIQKQTPMGLCFDVGANRGGWVQMILSVAPETRVHCFELSSPTYEFLAKRFGNNPQVVLNAHGLSNQAETVTFKHCHDGDGLTSMIEVVSSKNTEEMTGRVMRGLDYCMGHKIEKIDFLKIDVEGAENLVLEGFGELIRPELVPVIQFEYGYVNIVSKFLLRDFYAYFEGRGYRIGKLCRDHVDFSPYGFHQEDFIGPNYIAAAPQYAAWLGA</sequence>
<keyword evidence="3" id="KW-1185">Reference proteome</keyword>
<proteinExistence type="predicted"/>
<gene>
    <name evidence="2" type="primary">noeI</name>
    <name evidence="2" type="ORF">GCM10007047_04870</name>
</gene>
<feature type="domain" description="Methyltransferase FkbM" evidence="1">
    <location>
        <begin position="66"/>
        <end position="228"/>
    </location>
</feature>
<dbReference type="AlphaFoldDB" id="A0A8J3DDC0"/>
<dbReference type="SUPFAM" id="SSF53335">
    <property type="entry name" value="S-adenosyl-L-methionine-dependent methyltransferases"/>
    <property type="match status" value="1"/>
</dbReference>
<dbReference type="Gene3D" id="3.40.50.150">
    <property type="entry name" value="Vaccinia Virus protein VP39"/>
    <property type="match status" value="1"/>
</dbReference>
<dbReference type="Proteomes" id="UP000642829">
    <property type="component" value="Unassembled WGS sequence"/>
</dbReference>